<keyword evidence="7 9" id="KW-0472">Membrane</keyword>
<keyword evidence="6 9" id="KW-1133">Transmembrane helix</keyword>
<protein>
    <recommendedName>
        <fullName evidence="3">ER membrane protein complex subunit 6</fullName>
    </recommendedName>
</protein>
<dbReference type="InterPro" id="IPR029008">
    <property type="entry name" value="EMC6-like"/>
</dbReference>
<dbReference type="Proteomes" id="UP001530293">
    <property type="component" value="Unassembled WGS sequence"/>
</dbReference>
<dbReference type="InterPro" id="IPR008504">
    <property type="entry name" value="Emc6"/>
</dbReference>
<proteinExistence type="inferred from homology"/>
<sequence>MIDPMADIDGTTSGSGGGAMAMDPSTNADGEHNQEVFDINAHRINMKKMDYIRSFMGIVSGCVAGVLGLTGLSGLVCFLLLHILVNLSLLFLKMNGDLHAYTREKNLFVFLIASDLQKCGMSFMLFWTLFYGLVYLF</sequence>
<evidence type="ECO:0000313" key="11">
    <source>
        <dbReference type="Proteomes" id="UP001530293"/>
    </source>
</evidence>
<evidence type="ECO:0000313" key="10">
    <source>
        <dbReference type="EMBL" id="KAL3766028.1"/>
    </source>
</evidence>
<evidence type="ECO:0000256" key="5">
    <source>
        <dbReference type="ARBA" id="ARBA00022824"/>
    </source>
</evidence>
<dbReference type="AlphaFoldDB" id="A0ABD3MSV9"/>
<dbReference type="Pfam" id="PF07019">
    <property type="entry name" value="EMC6"/>
    <property type="match status" value="1"/>
</dbReference>
<feature type="transmembrane region" description="Helical" evidence="9">
    <location>
        <begin position="55"/>
        <end position="87"/>
    </location>
</feature>
<keyword evidence="4 9" id="KW-0812">Transmembrane</keyword>
<dbReference type="EMBL" id="JALLBG020000089">
    <property type="protein sequence ID" value="KAL3766028.1"/>
    <property type="molecule type" value="Genomic_DNA"/>
</dbReference>
<feature type="transmembrane region" description="Helical" evidence="9">
    <location>
        <begin position="107"/>
        <end position="136"/>
    </location>
</feature>
<gene>
    <name evidence="10" type="ORF">ACHAWU_002743</name>
</gene>
<dbReference type="PANTHER" id="PTHR20994:SF0">
    <property type="entry name" value="ER MEMBRANE PROTEIN COMPLEX SUBUNIT 6"/>
    <property type="match status" value="1"/>
</dbReference>
<feature type="region of interest" description="Disordered" evidence="8">
    <location>
        <begin position="1"/>
        <end position="29"/>
    </location>
</feature>
<organism evidence="10 11">
    <name type="scientific">Discostella pseudostelligera</name>
    <dbReference type="NCBI Taxonomy" id="259834"/>
    <lineage>
        <taxon>Eukaryota</taxon>
        <taxon>Sar</taxon>
        <taxon>Stramenopiles</taxon>
        <taxon>Ochrophyta</taxon>
        <taxon>Bacillariophyta</taxon>
        <taxon>Coscinodiscophyceae</taxon>
        <taxon>Thalassiosirophycidae</taxon>
        <taxon>Stephanodiscales</taxon>
        <taxon>Stephanodiscaceae</taxon>
        <taxon>Discostella</taxon>
    </lineage>
</organism>
<dbReference type="PANTHER" id="PTHR20994">
    <property type="entry name" value="ER MEMBRANE PROTEIN COMPLEX SUBUNIT 6"/>
    <property type="match status" value="1"/>
</dbReference>
<comment type="subcellular location">
    <subcellularLocation>
        <location evidence="1">Endoplasmic reticulum membrane</location>
        <topology evidence="1">Multi-pass membrane protein</topology>
    </subcellularLocation>
</comment>
<evidence type="ECO:0000256" key="1">
    <source>
        <dbReference type="ARBA" id="ARBA00004477"/>
    </source>
</evidence>
<keyword evidence="5" id="KW-0256">Endoplasmic reticulum</keyword>
<evidence type="ECO:0000256" key="4">
    <source>
        <dbReference type="ARBA" id="ARBA00022692"/>
    </source>
</evidence>
<evidence type="ECO:0000256" key="8">
    <source>
        <dbReference type="SAM" id="MobiDB-lite"/>
    </source>
</evidence>
<name>A0ABD3MSV9_9STRA</name>
<reference evidence="10 11" key="1">
    <citation type="submission" date="2024-10" db="EMBL/GenBank/DDBJ databases">
        <title>Updated reference genomes for cyclostephanoid diatoms.</title>
        <authorList>
            <person name="Roberts W.R."/>
            <person name="Alverson A.J."/>
        </authorList>
    </citation>
    <scope>NUCLEOTIDE SEQUENCE [LARGE SCALE GENOMIC DNA]</scope>
    <source>
        <strain evidence="10 11">AJA232-27</strain>
    </source>
</reference>
<evidence type="ECO:0000256" key="9">
    <source>
        <dbReference type="SAM" id="Phobius"/>
    </source>
</evidence>
<evidence type="ECO:0000256" key="6">
    <source>
        <dbReference type="ARBA" id="ARBA00022989"/>
    </source>
</evidence>
<evidence type="ECO:0000256" key="2">
    <source>
        <dbReference type="ARBA" id="ARBA00009436"/>
    </source>
</evidence>
<evidence type="ECO:0000256" key="3">
    <source>
        <dbReference type="ARBA" id="ARBA00020827"/>
    </source>
</evidence>
<keyword evidence="11" id="KW-1185">Reference proteome</keyword>
<comment type="similarity">
    <text evidence="2">Belongs to the EMC6 family.</text>
</comment>
<evidence type="ECO:0000256" key="7">
    <source>
        <dbReference type="ARBA" id="ARBA00023136"/>
    </source>
</evidence>
<dbReference type="GO" id="GO:0005789">
    <property type="term" value="C:endoplasmic reticulum membrane"/>
    <property type="evidence" value="ECO:0007669"/>
    <property type="project" value="UniProtKB-SubCell"/>
</dbReference>
<accession>A0ABD3MSV9</accession>
<comment type="caution">
    <text evidence="10">The sequence shown here is derived from an EMBL/GenBank/DDBJ whole genome shotgun (WGS) entry which is preliminary data.</text>
</comment>